<dbReference type="InterPro" id="IPR011993">
    <property type="entry name" value="PH-like_dom_sf"/>
</dbReference>
<dbReference type="InterPro" id="IPR050454">
    <property type="entry name" value="RTT106/SSRP1_HistChap/FACT"/>
</dbReference>
<evidence type="ECO:0000313" key="4">
    <source>
        <dbReference type="Proteomes" id="UP000652761"/>
    </source>
</evidence>
<proteinExistence type="predicted"/>
<reference evidence="3" key="1">
    <citation type="submission" date="2017-07" db="EMBL/GenBank/DDBJ databases">
        <title>Taro Niue Genome Assembly and Annotation.</title>
        <authorList>
            <person name="Atibalentja N."/>
            <person name="Keating K."/>
            <person name="Fields C.J."/>
        </authorList>
    </citation>
    <scope>NUCLEOTIDE SEQUENCE</scope>
    <source>
        <strain evidence="3">Niue_2</strain>
        <tissue evidence="3">Leaf</tissue>
    </source>
</reference>
<dbReference type="AlphaFoldDB" id="A0A843TM93"/>
<feature type="region of interest" description="Disordered" evidence="1">
    <location>
        <begin position="22"/>
        <end position="45"/>
    </location>
</feature>
<dbReference type="InterPro" id="IPR035417">
    <property type="entry name" value="SSRP1/POB3_N"/>
</dbReference>
<accession>A0A843TM93</accession>
<keyword evidence="4" id="KW-1185">Reference proteome</keyword>
<comment type="caution">
    <text evidence="3">The sequence shown here is derived from an EMBL/GenBank/DDBJ whole genome shotgun (WGS) entry which is preliminary data.</text>
</comment>
<protein>
    <recommendedName>
        <fullName evidence="2">FACT complex subunit SSRP1/POB3 N-terminal PH domain-containing protein</fullName>
    </recommendedName>
</protein>
<dbReference type="Pfam" id="PF17292">
    <property type="entry name" value="POB3_N"/>
    <property type="match status" value="1"/>
</dbReference>
<dbReference type="GO" id="GO:0042393">
    <property type="term" value="F:histone binding"/>
    <property type="evidence" value="ECO:0007669"/>
    <property type="project" value="TreeGrafter"/>
</dbReference>
<feature type="domain" description="FACT complex subunit SSRP1/POB3 N-terminal PH" evidence="2">
    <location>
        <begin position="111"/>
        <end position="173"/>
    </location>
</feature>
<dbReference type="Gene3D" id="2.30.29.30">
    <property type="entry name" value="Pleckstrin-homology domain (PH domain)/Phosphotyrosine-binding domain (PTB)"/>
    <property type="match status" value="1"/>
</dbReference>
<dbReference type="OrthoDB" id="779660at2759"/>
<dbReference type="PANTHER" id="PTHR45849">
    <property type="entry name" value="FACT COMPLEX SUBUNIT SSRP1"/>
    <property type="match status" value="1"/>
</dbReference>
<sequence length="187" mass="20449">MRVGVQRRSFGYIPVIPITAGSDRSGLPRGPINKRNETGGPERYGAKCEAASAGEGRCRGKSPAEVVLEGSTELRRCRTGISITTSSSEDAEERFSVNCGVIVQIPRDFSSRNPGQLRVHSGGIAWKKLGGGKVVEVGKNDIAGVTWMKVPRAYQLGVRIKDGLFYKFIGFRYSWHELVPLLIPLDM</sequence>
<dbReference type="PANTHER" id="PTHR45849:SF1">
    <property type="entry name" value="FACT COMPLEX SUBUNIT SSRP1"/>
    <property type="match status" value="1"/>
</dbReference>
<evidence type="ECO:0000256" key="1">
    <source>
        <dbReference type="SAM" id="MobiDB-lite"/>
    </source>
</evidence>
<gene>
    <name evidence="3" type="ORF">Taro_002943</name>
</gene>
<organism evidence="3 4">
    <name type="scientific">Colocasia esculenta</name>
    <name type="common">Wild taro</name>
    <name type="synonym">Arum esculentum</name>
    <dbReference type="NCBI Taxonomy" id="4460"/>
    <lineage>
        <taxon>Eukaryota</taxon>
        <taxon>Viridiplantae</taxon>
        <taxon>Streptophyta</taxon>
        <taxon>Embryophyta</taxon>
        <taxon>Tracheophyta</taxon>
        <taxon>Spermatophyta</taxon>
        <taxon>Magnoliopsida</taxon>
        <taxon>Liliopsida</taxon>
        <taxon>Araceae</taxon>
        <taxon>Aroideae</taxon>
        <taxon>Colocasieae</taxon>
        <taxon>Colocasia</taxon>
    </lineage>
</organism>
<evidence type="ECO:0000313" key="3">
    <source>
        <dbReference type="EMBL" id="MQL70614.1"/>
    </source>
</evidence>
<dbReference type="Proteomes" id="UP000652761">
    <property type="component" value="Unassembled WGS sequence"/>
</dbReference>
<dbReference type="GO" id="GO:0031491">
    <property type="term" value="F:nucleosome binding"/>
    <property type="evidence" value="ECO:0007669"/>
    <property type="project" value="TreeGrafter"/>
</dbReference>
<evidence type="ECO:0000259" key="2">
    <source>
        <dbReference type="Pfam" id="PF17292"/>
    </source>
</evidence>
<dbReference type="EMBL" id="NMUH01000073">
    <property type="protein sequence ID" value="MQL70614.1"/>
    <property type="molecule type" value="Genomic_DNA"/>
</dbReference>
<dbReference type="GO" id="GO:0035101">
    <property type="term" value="C:FACT complex"/>
    <property type="evidence" value="ECO:0007669"/>
    <property type="project" value="TreeGrafter"/>
</dbReference>
<name>A0A843TM93_COLES</name>